<dbReference type="GO" id="GO:0005524">
    <property type="term" value="F:ATP binding"/>
    <property type="evidence" value="ECO:0007669"/>
    <property type="project" value="InterPro"/>
</dbReference>
<sequence length="619" mass="71351">MSTSTGKKISLPTINEVEGYKTTEDLINFLRKQDLGLDDKHFNILREQEIKGRSFLRLNVDKLMSYATTASNQEVQKLRERLAILQASKVKEEVAIYFQYLELQTIKLSTDSWADFIQLYAGLKEAFGLKGSLIDYKFVISNKNIDFSWSKKNFVDFIEKHKCSVNNPVRILGLKKDELPAPSTLGIPKEWFKRQRGDPICLNHRPPEASNTIPVSLYNSIFGKFKDFCEEDPEKKDNEFTYKICYEMAKFYGKEEDHQKVANKMLKVYLDHPMELLTIHGAHTDGTVSHSKYREANFEYKCDDCNSDASPYLQNCSYYLVFCKERENSPSFCVTNFPCFLVTIAGPYFSISGAVLADVAIVDPLTPVFPLIWQKHDEMMLSISRAFRALKKSLQILDQYYDQVEKLVQNIPQTDHPVHPSFPDVTISGESYSVKIISQVGNYLLWEVTLFNEQGPKKACVKAVQKHKYSLDTHQLLSEVGYAPKVLASSIIPGNWLLVYIEYLDNHSMLNRVAFNLNDQERNHLREKIEKMVEYLHNLGHVHGDLREGNILVSRLEDNDFDVKLIDFEWSGKAGSAYYSHFMNHKNIQWPDGAEDGKLVTTNHDLFMLKQTFRKTNLL</sequence>
<dbReference type="Gene3D" id="1.10.150.50">
    <property type="entry name" value="Transcription Factor, Ets-1"/>
    <property type="match status" value="1"/>
</dbReference>
<dbReference type="InterPro" id="IPR011009">
    <property type="entry name" value="Kinase-like_dom_sf"/>
</dbReference>
<feature type="domain" description="Protein kinase" evidence="1">
    <location>
        <begin position="390"/>
        <end position="619"/>
    </location>
</feature>
<name>A0A9N9AD68_9GLOM</name>
<evidence type="ECO:0000259" key="1">
    <source>
        <dbReference type="PROSITE" id="PS50011"/>
    </source>
</evidence>
<reference evidence="2" key="1">
    <citation type="submission" date="2021-06" db="EMBL/GenBank/DDBJ databases">
        <authorList>
            <person name="Kallberg Y."/>
            <person name="Tangrot J."/>
            <person name="Rosling A."/>
        </authorList>
    </citation>
    <scope>NUCLEOTIDE SEQUENCE</scope>
    <source>
        <strain evidence="2">FL130A</strain>
    </source>
</reference>
<proteinExistence type="predicted"/>
<evidence type="ECO:0000313" key="2">
    <source>
        <dbReference type="EMBL" id="CAG8525366.1"/>
    </source>
</evidence>
<dbReference type="Gene3D" id="1.10.510.10">
    <property type="entry name" value="Transferase(Phosphotransferase) domain 1"/>
    <property type="match status" value="1"/>
</dbReference>
<protein>
    <submittedName>
        <fullName evidence="2">13799_t:CDS:1</fullName>
    </submittedName>
</protein>
<accession>A0A9N9AD68</accession>
<dbReference type="PROSITE" id="PS50011">
    <property type="entry name" value="PROTEIN_KINASE_DOM"/>
    <property type="match status" value="1"/>
</dbReference>
<dbReference type="Proteomes" id="UP000789508">
    <property type="component" value="Unassembled WGS sequence"/>
</dbReference>
<keyword evidence="3" id="KW-1185">Reference proteome</keyword>
<gene>
    <name evidence="2" type="ORF">ALEPTO_LOCUS4676</name>
</gene>
<dbReference type="OrthoDB" id="2416192at2759"/>
<organism evidence="2 3">
    <name type="scientific">Ambispora leptoticha</name>
    <dbReference type="NCBI Taxonomy" id="144679"/>
    <lineage>
        <taxon>Eukaryota</taxon>
        <taxon>Fungi</taxon>
        <taxon>Fungi incertae sedis</taxon>
        <taxon>Mucoromycota</taxon>
        <taxon>Glomeromycotina</taxon>
        <taxon>Glomeromycetes</taxon>
        <taxon>Archaeosporales</taxon>
        <taxon>Ambisporaceae</taxon>
        <taxon>Ambispora</taxon>
    </lineage>
</organism>
<dbReference type="EMBL" id="CAJVPS010001126">
    <property type="protein sequence ID" value="CAG8525366.1"/>
    <property type="molecule type" value="Genomic_DNA"/>
</dbReference>
<dbReference type="GO" id="GO:0004672">
    <property type="term" value="F:protein kinase activity"/>
    <property type="evidence" value="ECO:0007669"/>
    <property type="project" value="InterPro"/>
</dbReference>
<dbReference type="InterPro" id="IPR000719">
    <property type="entry name" value="Prot_kinase_dom"/>
</dbReference>
<dbReference type="InterPro" id="IPR013761">
    <property type="entry name" value="SAM/pointed_sf"/>
</dbReference>
<dbReference type="SUPFAM" id="SSF56112">
    <property type="entry name" value="Protein kinase-like (PK-like)"/>
    <property type="match status" value="1"/>
</dbReference>
<comment type="caution">
    <text evidence="2">The sequence shown here is derived from an EMBL/GenBank/DDBJ whole genome shotgun (WGS) entry which is preliminary data.</text>
</comment>
<dbReference type="AlphaFoldDB" id="A0A9N9AD68"/>
<evidence type="ECO:0000313" key="3">
    <source>
        <dbReference type="Proteomes" id="UP000789508"/>
    </source>
</evidence>
<dbReference type="Pfam" id="PF00069">
    <property type="entry name" value="Pkinase"/>
    <property type="match status" value="1"/>
</dbReference>